<accession>A0AAE8MRI1</accession>
<organism evidence="2 3">
    <name type="scientific">Cephalotrichum gorgonifer</name>
    <dbReference type="NCBI Taxonomy" id="2041049"/>
    <lineage>
        <taxon>Eukaryota</taxon>
        <taxon>Fungi</taxon>
        <taxon>Dikarya</taxon>
        <taxon>Ascomycota</taxon>
        <taxon>Pezizomycotina</taxon>
        <taxon>Sordariomycetes</taxon>
        <taxon>Hypocreomycetidae</taxon>
        <taxon>Microascales</taxon>
        <taxon>Microascaceae</taxon>
        <taxon>Cephalotrichum</taxon>
    </lineage>
</organism>
<evidence type="ECO:0000313" key="2">
    <source>
        <dbReference type="EMBL" id="SPN97305.1"/>
    </source>
</evidence>
<keyword evidence="1" id="KW-0732">Signal</keyword>
<evidence type="ECO:0000256" key="1">
    <source>
        <dbReference type="SAM" id="SignalP"/>
    </source>
</evidence>
<dbReference type="AlphaFoldDB" id="A0AAE8MRI1"/>
<feature type="signal peptide" evidence="1">
    <location>
        <begin position="1"/>
        <end position="17"/>
    </location>
</feature>
<name>A0AAE8MRI1_9PEZI</name>
<comment type="caution">
    <text evidence="2">The sequence shown here is derived from an EMBL/GenBank/DDBJ whole genome shotgun (WGS) entry which is preliminary data.</text>
</comment>
<sequence length="174" mass="19212">MRLSNLFFLLPLPGALAAPILDDHPNLAVDSAAAPVNGSETKLEDPTLAFFNSLIDANKIYPRDYGDSWGDSDGSPRQLVNATYARVKMYYPHGGMRDYEGPLYSFTPGFPPGWEDKQCGHHNKPCYGGMIKWKPKGKYVGGIKALQIHSPKELKAIEEYSKRKGRPATPCGDL</sequence>
<keyword evidence="3" id="KW-1185">Reference proteome</keyword>
<reference evidence="2" key="1">
    <citation type="submission" date="2018-03" db="EMBL/GenBank/DDBJ databases">
        <authorList>
            <person name="Guldener U."/>
        </authorList>
    </citation>
    <scope>NUCLEOTIDE SEQUENCE</scope>
</reference>
<evidence type="ECO:0000313" key="3">
    <source>
        <dbReference type="Proteomes" id="UP001187682"/>
    </source>
</evidence>
<protein>
    <submittedName>
        <fullName evidence="2">Uncharacterized protein</fullName>
    </submittedName>
</protein>
<feature type="chain" id="PRO_5042065409" evidence="1">
    <location>
        <begin position="18"/>
        <end position="174"/>
    </location>
</feature>
<dbReference type="Proteomes" id="UP001187682">
    <property type="component" value="Unassembled WGS sequence"/>
</dbReference>
<gene>
    <name evidence="2" type="ORF">DNG_00819</name>
</gene>
<dbReference type="EMBL" id="ONZQ02000001">
    <property type="protein sequence ID" value="SPN97305.1"/>
    <property type="molecule type" value="Genomic_DNA"/>
</dbReference>
<proteinExistence type="predicted"/>